<dbReference type="Proteomes" id="UP001224775">
    <property type="component" value="Unassembled WGS sequence"/>
</dbReference>
<dbReference type="InterPro" id="IPR035979">
    <property type="entry name" value="RBD_domain_sf"/>
</dbReference>
<feature type="domain" description="RRM" evidence="5">
    <location>
        <begin position="59"/>
        <end position="152"/>
    </location>
</feature>
<dbReference type="PROSITE" id="PS50102">
    <property type="entry name" value="RRM"/>
    <property type="match status" value="1"/>
</dbReference>
<dbReference type="PANTHER" id="PTHR13191:SF0">
    <property type="entry name" value="RIBOSOMAL RNA-PROCESSING PROTEIN 7 HOMOLOG A-RELATED"/>
    <property type="match status" value="1"/>
</dbReference>
<proteinExistence type="inferred from homology"/>
<dbReference type="GO" id="GO:0032545">
    <property type="term" value="C:CURI complex"/>
    <property type="evidence" value="ECO:0007669"/>
    <property type="project" value="TreeGrafter"/>
</dbReference>
<dbReference type="InterPro" id="IPR024326">
    <property type="entry name" value="RRP7_C"/>
</dbReference>
<dbReference type="InterPro" id="IPR000504">
    <property type="entry name" value="RRM_dom"/>
</dbReference>
<name>A0AAD9DHK1_9STRA</name>
<evidence type="ECO:0000313" key="6">
    <source>
        <dbReference type="EMBL" id="KAK1747447.1"/>
    </source>
</evidence>
<keyword evidence="7" id="KW-1185">Reference proteome</keyword>
<evidence type="ECO:0000256" key="4">
    <source>
        <dbReference type="SAM" id="MobiDB-lite"/>
    </source>
</evidence>
<accession>A0AAD9DHK1</accession>
<evidence type="ECO:0000313" key="7">
    <source>
        <dbReference type="Proteomes" id="UP001224775"/>
    </source>
</evidence>
<keyword evidence="3" id="KW-0175">Coiled coil</keyword>
<comment type="similarity">
    <text evidence="1">Belongs to the RRP7 family.</text>
</comment>
<keyword evidence="2" id="KW-0694">RNA-binding</keyword>
<evidence type="ECO:0000256" key="3">
    <source>
        <dbReference type="SAM" id="Coils"/>
    </source>
</evidence>
<feature type="region of interest" description="Disordered" evidence="4">
    <location>
        <begin position="278"/>
        <end position="324"/>
    </location>
</feature>
<evidence type="ECO:0000256" key="1">
    <source>
        <dbReference type="ARBA" id="ARBA00006110"/>
    </source>
</evidence>
<dbReference type="GO" id="GO:0006364">
    <property type="term" value="P:rRNA processing"/>
    <property type="evidence" value="ECO:0007669"/>
    <property type="project" value="TreeGrafter"/>
</dbReference>
<dbReference type="SUPFAM" id="SSF54928">
    <property type="entry name" value="RNA-binding domain, RBD"/>
    <property type="match status" value="1"/>
</dbReference>
<dbReference type="PANTHER" id="PTHR13191">
    <property type="entry name" value="RIBOSOMAL RNA PROCESSING PROTEIN 7-RELATED"/>
    <property type="match status" value="1"/>
</dbReference>
<sequence>MGKKTSNSSVQKNPPIRGYLPICITLPTIDVKDRRHSYTSFIYVKEHIKKSNNSDEGGAALFVANAPSNGPIRTDLFLRALFEPYGDIQRVTVTQNPKKGGGTSSFERGDDVNAAGEIFREAALAGLDGVAESTESRNRRDGKFAHVVFTSAKGLKKALKSIQSEISESDDLFTLTLIDDRMEELKVETAQLLSSEGDGIEVDDEEEDVDEENDATQATSLTGIQAVAEQARQKAYRHMSRQQLMQLCNETMAAYEDQEAEAERRAKLAAEQPDEDGFITVTHGTTPSFGAANDFEEEKHGAHRRKAGKRSRKRKATGADEQQDFYRFQMKETRKKEVQDLKARFEEDLKKVRKMKEQKAFRPF</sequence>
<dbReference type="InterPro" id="IPR040446">
    <property type="entry name" value="RRP7"/>
</dbReference>
<dbReference type="GO" id="GO:0000028">
    <property type="term" value="P:ribosomal small subunit assembly"/>
    <property type="evidence" value="ECO:0007669"/>
    <property type="project" value="TreeGrafter"/>
</dbReference>
<dbReference type="Gene3D" id="6.10.250.1770">
    <property type="match status" value="1"/>
</dbReference>
<organism evidence="6 7">
    <name type="scientific">Skeletonema marinoi</name>
    <dbReference type="NCBI Taxonomy" id="267567"/>
    <lineage>
        <taxon>Eukaryota</taxon>
        <taxon>Sar</taxon>
        <taxon>Stramenopiles</taxon>
        <taxon>Ochrophyta</taxon>
        <taxon>Bacillariophyta</taxon>
        <taxon>Coscinodiscophyceae</taxon>
        <taxon>Thalassiosirophycidae</taxon>
        <taxon>Thalassiosirales</taxon>
        <taxon>Skeletonemataceae</taxon>
        <taxon>Skeletonema</taxon>
        <taxon>Skeletonema marinoi-dohrnii complex</taxon>
    </lineage>
</organism>
<evidence type="ECO:0000256" key="2">
    <source>
        <dbReference type="PROSITE-ProRule" id="PRU00176"/>
    </source>
</evidence>
<reference evidence="6" key="1">
    <citation type="submission" date="2023-06" db="EMBL/GenBank/DDBJ databases">
        <title>Survivors Of The Sea: Transcriptome response of Skeletonema marinoi to long-term dormancy.</title>
        <authorList>
            <person name="Pinder M.I.M."/>
            <person name="Kourtchenko O."/>
            <person name="Robertson E.K."/>
            <person name="Larsson T."/>
            <person name="Maumus F."/>
            <person name="Osuna-Cruz C.M."/>
            <person name="Vancaester E."/>
            <person name="Stenow R."/>
            <person name="Vandepoele K."/>
            <person name="Ploug H."/>
            <person name="Bruchert V."/>
            <person name="Godhe A."/>
            <person name="Topel M."/>
        </authorList>
    </citation>
    <scope>NUCLEOTIDE SEQUENCE</scope>
    <source>
        <strain evidence="6">R05AC</strain>
    </source>
</reference>
<feature type="compositionally biased region" description="Basic residues" evidence="4">
    <location>
        <begin position="301"/>
        <end position="316"/>
    </location>
</feature>
<feature type="coiled-coil region" evidence="3">
    <location>
        <begin position="241"/>
        <end position="272"/>
    </location>
</feature>
<dbReference type="GO" id="GO:0003723">
    <property type="term" value="F:RNA binding"/>
    <property type="evidence" value="ECO:0007669"/>
    <property type="project" value="UniProtKB-UniRule"/>
</dbReference>
<dbReference type="GO" id="GO:0034456">
    <property type="term" value="C:UTP-C complex"/>
    <property type="evidence" value="ECO:0007669"/>
    <property type="project" value="TreeGrafter"/>
</dbReference>
<gene>
    <name evidence="6" type="ORF">QTG54_001410</name>
</gene>
<comment type="caution">
    <text evidence="6">The sequence shown here is derived from an EMBL/GenBank/DDBJ whole genome shotgun (WGS) entry which is preliminary data.</text>
</comment>
<dbReference type="EMBL" id="JATAAI010000002">
    <property type="protein sequence ID" value="KAK1747447.1"/>
    <property type="molecule type" value="Genomic_DNA"/>
</dbReference>
<dbReference type="InterPro" id="IPR012677">
    <property type="entry name" value="Nucleotide-bd_a/b_plait_sf"/>
</dbReference>
<protein>
    <submittedName>
        <fullName evidence="6">Ribosomal RNA processing protein 7</fullName>
    </submittedName>
</protein>
<dbReference type="Pfam" id="PF12923">
    <property type="entry name" value="RRP7"/>
    <property type="match status" value="1"/>
</dbReference>
<dbReference type="Gene3D" id="3.30.70.330">
    <property type="match status" value="1"/>
</dbReference>
<dbReference type="AlphaFoldDB" id="A0AAD9DHK1"/>
<evidence type="ECO:0000259" key="5">
    <source>
        <dbReference type="PROSITE" id="PS50102"/>
    </source>
</evidence>